<keyword evidence="3" id="KW-0808">Transferase</keyword>
<dbReference type="SUPFAM" id="SSF53756">
    <property type="entry name" value="UDP-Glycosyltransferase/glycogen phosphorylase"/>
    <property type="match status" value="1"/>
</dbReference>
<name>A0A075H496_9ARCH</name>
<reference evidence="3" key="1">
    <citation type="journal article" date="2014" name="Genome Biol. Evol.">
        <title>Pangenome evidence for extensive interdomain horizontal transfer affecting lineage core and shell genes in uncultured planktonic thaumarchaeota and euryarchaeota.</title>
        <authorList>
            <person name="Deschamps P."/>
            <person name="Zivanovic Y."/>
            <person name="Moreira D."/>
            <person name="Rodriguez-Valera F."/>
            <person name="Lopez-Garcia P."/>
        </authorList>
    </citation>
    <scope>NUCLEOTIDE SEQUENCE</scope>
</reference>
<proteinExistence type="inferred from homology"/>
<dbReference type="EMBL" id="KF900877">
    <property type="protein sequence ID" value="AIF09965.1"/>
    <property type="molecule type" value="Genomic_DNA"/>
</dbReference>
<dbReference type="Gene3D" id="3.40.50.2000">
    <property type="entry name" value="Glycogen Phosphorylase B"/>
    <property type="match status" value="1"/>
</dbReference>
<dbReference type="PANTHER" id="PTHR21015">
    <property type="entry name" value="UDP-N-ACETYLGLUCOSAMINE--N-ACETYLMURAMYL-(PENTAPEPTIDE) PYROPHOSPHORYL-UNDECAPRENOL N-ACETYLGLUCOSAMINE TRANSFERASE 1"/>
    <property type="match status" value="1"/>
</dbReference>
<evidence type="ECO:0000256" key="1">
    <source>
        <dbReference type="ARBA" id="ARBA00006962"/>
    </source>
</evidence>
<accession>A0A075H496</accession>
<feature type="domain" description="Glycosyl transferase family 28 C-terminal" evidence="2">
    <location>
        <begin position="199"/>
        <end position="315"/>
    </location>
</feature>
<dbReference type="AlphaFoldDB" id="A0A075H496"/>
<dbReference type="GO" id="GO:0016758">
    <property type="term" value="F:hexosyltransferase activity"/>
    <property type="evidence" value="ECO:0007669"/>
    <property type="project" value="InterPro"/>
</dbReference>
<sequence>MCEIAFFSSPIGLGHATRDSAIIDNLENSSYKFFTGNAATKFFKQCGYNVEDVYQPPKFDVEKGLLKNQLKWLWKYYKYYKNCKEISKEIILKNKPKIIISDEDFASIAVAQELGIPNILVTDILETRFTKGFGSIIEKKMNGTMKEIIKKCDKIIIPENGKNEKNIIRTGPIVRHITNTREELRKKFGFSKKTITLSVGGTDAGKFLIKQTIEALKNNDEVELVIVSGPNLQENTEKNIKSLGFVTNLHEIIHASDAVISLAGKSTIDESITYGTPGIFIPIKDHFEQEDNAKELGYSFDDIFRLEQLIREKLKENRNPIKSYGAINASSAIELVLSGNSQ</sequence>
<dbReference type="PANTHER" id="PTHR21015:SF22">
    <property type="entry name" value="GLYCOSYLTRANSFERASE"/>
    <property type="match status" value="1"/>
</dbReference>
<dbReference type="InterPro" id="IPR007235">
    <property type="entry name" value="Glyco_trans_28_C"/>
</dbReference>
<protein>
    <submittedName>
        <fullName evidence="3">Glycosyl transferase</fullName>
    </submittedName>
</protein>
<dbReference type="Pfam" id="PF04101">
    <property type="entry name" value="Glyco_tran_28_C"/>
    <property type="match status" value="1"/>
</dbReference>
<evidence type="ECO:0000259" key="2">
    <source>
        <dbReference type="Pfam" id="PF04101"/>
    </source>
</evidence>
<organism evidence="3">
    <name type="scientific">uncultured marine thaumarchaeote KM3_41_H02</name>
    <dbReference type="NCBI Taxonomy" id="1456146"/>
    <lineage>
        <taxon>Archaea</taxon>
        <taxon>Nitrososphaerota</taxon>
        <taxon>environmental samples</taxon>
    </lineage>
</organism>
<evidence type="ECO:0000313" key="3">
    <source>
        <dbReference type="EMBL" id="AIF09965.1"/>
    </source>
</evidence>
<comment type="similarity">
    <text evidence="1">Belongs to the glycosyltransferase 28 family.</text>
</comment>